<dbReference type="Gene3D" id="3.10.180.10">
    <property type="entry name" value="2,3-Dihydroxybiphenyl 1,2-Dioxygenase, domain 1"/>
    <property type="match status" value="1"/>
</dbReference>
<dbReference type="InterPro" id="IPR041581">
    <property type="entry name" value="Glyoxalase_6"/>
</dbReference>
<accession>A0A848DS37</accession>
<dbReference type="PANTHER" id="PTHR35908:SF1">
    <property type="entry name" value="CONSERVED PROTEIN"/>
    <property type="match status" value="1"/>
</dbReference>
<dbReference type="SUPFAM" id="SSF54593">
    <property type="entry name" value="Glyoxalase/Bleomycin resistance protein/Dihydroxybiphenyl dioxygenase"/>
    <property type="match status" value="1"/>
</dbReference>
<dbReference type="InterPro" id="IPR029068">
    <property type="entry name" value="Glyas_Bleomycin-R_OHBP_Dase"/>
</dbReference>
<keyword evidence="3" id="KW-1185">Reference proteome</keyword>
<evidence type="ECO:0000313" key="2">
    <source>
        <dbReference type="EMBL" id="NMH95313.1"/>
    </source>
</evidence>
<feature type="domain" description="Glyoxalase-like" evidence="1">
    <location>
        <begin position="4"/>
        <end position="115"/>
    </location>
</feature>
<gene>
    <name evidence="2" type="ORF">HF519_27920</name>
</gene>
<dbReference type="PANTHER" id="PTHR35908">
    <property type="entry name" value="HYPOTHETICAL FUSION PROTEIN"/>
    <property type="match status" value="1"/>
</dbReference>
<protein>
    <submittedName>
        <fullName evidence="2">VOC family protein</fullName>
    </submittedName>
</protein>
<dbReference type="Proteomes" id="UP000586918">
    <property type="component" value="Unassembled WGS sequence"/>
</dbReference>
<name>A0A848DS37_9PSEU</name>
<dbReference type="Pfam" id="PF18029">
    <property type="entry name" value="Glyoxalase_6"/>
    <property type="match status" value="1"/>
</dbReference>
<organism evidence="2 3">
    <name type="scientific">Pseudonocardia bannensis</name>
    <dbReference type="NCBI Taxonomy" id="630973"/>
    <lineage>
        <taxon>Bacteria</taxon>
        <taxon>Bacillati</taxon>
        <taxon>Actinomycetota</taxon>
        <taxon>Actinomycetes</taxon>
        <taxon>Pseudonocardiales</taxon>
        <taxon>Pseudonocardiaceae</taxon>
        <taxon>Pseudonocardia</taxon>
    </lineage>
</organism>
<evidence type="ECO:0000313" key="3">
    <source>
        <dbReference type="Proteomes" id="UP000586918"/>
    </source>
</evidence>
<reference evidence="2 3" key="1">
    <citation type="submission" date="2020-04" db="EMBL/GenBank/DDBJ databases">
        <authorList>
            <person name="Klaysubun C."/>
            <person name="Duangmal K."/>
            <person name="Lipun K."/>
        </authorList>
    </citation>
    <scope>NUCLEOTIDE SEQUENCE [LARGE SCALE GENOMIC DNA]</scope>
    <source>
        <strain evidence="2 3">DSM 45300</strain>
    </source>
</reference>
<comment type="caution">
    <text evidence="2">The sequence shown here is derived from an EMBL/GenBank/DDBJ whole genome shotgun (WGS) entry which is preliminary data.</text>
</comment>
<dbReference type="AlphaFoldDB" id="A0A848DS37"/>
<proteinExistence type="predicted"/>
<evidence type="ECO:0000259" key="1">
    <source>
        <dbReference type="Pfam" id="PF18029"/>
    </source>
</evidence>
<dbReference type="EMBL" id="JAAXKZ010000174">
    <property type="protein sequence ID" value="NMH95313.1"/>
    <property type="molecule type" value="Genomic_DNA"/>
</dbReference>
<sequence>MIAVAVDCHDSELLTAFWSRALGRGTVRRWADPRGLHYVQLDGEGPGAAALLFQPVAEPRAGKNRLHLDIAPSDGESQAGEVARLVALGARVVADEPDLPWVVLADPEGNTFCVLPPRTA</sequence>